<dbReference type="GO" id="GO:0016831">
    <property type="term" value="F:carboxy-lyase activity"/>
    <property type="evidence" value="ECO:0007669"/>
    <property type="project" value="InterPro"/>
</dbReference>
<protein>
    <submittedName>
        <fullName evidence="3">Amidohydrolase</fullName>
    </submittedName>
</protein>
<dbReference type="RefSeq" id="WP_138746926.1">
    <property type="nucleotide sequence ID" value="NZ_VCLB01000001.1"/>
</dbReference>
<dbReference type="InterPro" id="IPR032466">
    <property type="entry name" value="Metal_Hydrolase"/>
</dbReference>
<feature type="domain" description="Amidohydrolase-related" evidence="2">
    <location>
        <begin position="21"/>
        <end position="356"/>
    </location>
</feature>
<sequence>MLTELDAETRPDPAAGIGAVDCDVHPRSPEMADLIPFVDSYWKDMMPYRNIGHMELMSYPFSTKPFRAEGADGGVASPARLAEAHLDPMGLSAAILNVVNGVQALFDPYMQAMMCQATNRWLAAEWLDRDPRLRAALLVPFRHPEEAVAEIKRYADDRRFVQILAICMGEATLGQRQFWPIYKAASDAGFALSIHPGSNYRHAPTQSGFMSYLVEEQVNWSQGFASQAASLLSEGVLTEFPDMKVVMAESGISWLFGVSWRMAKDWRGCRVEVPWLKEGPDKIMERQLRFTLQPFDLPVDPDEVSAVVECIGGPELLLYSSDFPHDHGPAAARWPNGLSADLANAICRENVLATYPRLEV</sequence>
<dbReference type="Pfam" id="PF04909">
    <property type="entry name" value="Amidohydro_2"/>
    <property type="match status" value="1"/>
</dbReference>
<dbReference type="AlphaFoldDB" id="A0A5C4JXD3"/>
<proteinExistence type="predicted"/>
<dbReference type="PANTHER" id="PTHR21240">
    <property type="entry name" value="2-AMINO-3-CARBOXYLMUCONATE-6-SEMIALDEHYDE DECARBOXYLASE"/>
    <property type="match status" value="1"/>
</dbReference>
<reference evidence="3 4" key="2">
    <citation type="submission" date="2019-06" db="EMBL/GenBank/DDBJ databases">
        <title>Martelella lutilitoris sp. nov., isolated from a tidal mudflat.</title>
        <authorList>
            <person name="Kim Y.-J."/>
        </authorList>
    </citation>
    <scope>NUCLEOTIDE SEQUENCE [LARGE SCALE GENOMIC DNA]</scope>
    <source>
        <strain evidence="3 4">GH2-6</strain>
    </source>
</reference>
<organism evidence="3 4">
    <name type="scientific">Martelella lutilitoris</name>
    <dbReference type="NCBI Taxonomy" id="2583532"/>
    <lineage>
        <taxon>Bacteria</taxon>
        <taxon>Pseudomonadati</taxon>
        <taxon>Pseudomonadota</taxon>
        <taxon>Alphaproteobacteria</taxon>
        <taxon>Hyphomicrobiales</taxon>
        <taxon>Aurantimonadaceae</taxon>
        <taxon>Martelella</taxon>
    </lineage>
</organism>
<dbReference type="PANTHER" id="PTHR21240:SF28">
    <property type="entry name" value="ISO-OROTATE DECARBOXYLASE (EUROFUNG)"/>
    <property type="match status" value="1"/>
</dbReference>
<evidence type="ECO:0000256" key="1">
    <source>
        <dbReference type="ARBA" id="ARBA00023239"/>
    </source>
</evidence>
<evidence type="ECO:0000259" key="2">
    <source>
        <dbReference type="Pfam" id="PF04909"/>
    </source>
</evidence>
<dbReference type="EMBL" id="VCLB01000001">
    <property type="protein sequence ID" value="TNB49887.1"/>
    <property type="molecule type" value="Genomic_DNA"/>
</dbReference>
<dbReference type="InterPro" id="IPR032465">
    <property type="entry name" value="ACMSD"/>
</dbReference>
<dbReference type="Gene3D" id="3.20.20.140">
    <property type="entry name" value="Metal-dependent hydrolases"/>
    <property type="match status" value="1"/>
</dbReference>
<keyword evidence="1" id="KW-0456">Lyase</keyword>
<dbReference type="OrthoDB" id="149172at2"/>
<gene>
    <name evidence="3" type="ORF">FF124_02695</name>
</gene>
<evidence type="ECO:0000313" key="4">
    <source>
        <dbReference type="Proteomes" id="UP000307874"/>
    </source>
</evidence>
<comment type="caution">
    <text evidence="3">The sequence shown here is derived from an EMBL/GenBank/DDBJ whole genome shotgun (WGS) entry which is preliminary data.</text>
</comment>
<reference evidence="3 4" key="1">
    <citation type="submission" date="2019-05" db="EMBL/GenBank/DDBJ databases">
        <authorList>
            <person name="Lee S.D."/>
        </authorList>
    </citation>
    <scope>NUCLEOTIDE SEQUENCE [LARGE SCALE GENOMIC DNA]</scope>
    <source>
        <strain evidence="3 4">GH2-6</strain>
    </source>
</reference>
<dbReference type="InterPro" id="IPR006680">
    <property type="entry name" value="Amidohydro-rel"/>
</dbReference>
<dbReference type="SUPFAM" id="SSF51556">
    <property type="entry name" value="Metallo-dependent hydrolases"/>
    <property type="match status" value="1"/>
</dbReference>
<dbReference type="GO" id="GO:0019748">
    <property type="term" value="P:secondary metabolic process"/>
    <property type="evidence" value="ECO:0007669"/>
    <property type="project" value="TreeGrafter"/>
</dbReference>
<dbReference type="Proteomes" id="UP000307874">
    <property type="component" value="Unassembled WGS sequence"/>
</dbReference>
<keyword evidence="4" id="KW-1185">Reference proteome</keyword>
<accession>A0A5C4JXD3</accession>
<evidence type="ECO:0000313" key="3">
    <source>
        <dbReference type="EMBL" id="TNB49887.1"/>
    </source>
</evidence>
<name>A0A5C4JXD3_9HYPH</name>
<dbReference type="GO" id="GO:0005737">
    <property type="term" value="C:cytoplasm"/>
    <property type="evidence" value="ECO:0007669"/>
    <property type="project" value="TreeGrafter"/>
</dbReference>
<keyword evidence="3" id="KW-0378">Hydrolase</keyword>
<dbReference type="GO" id="GO:0016787">
    <property type="term" value="F:hydrolase activity"/>
    <property type="evidence" value="ECO:0007669"/>
    <property type="project" value="UniProtKB-KW"/>
</dbReference>